<reference evidence="2 3" key="1">
    <citation type="submission" date="2019-06" db="EMBL/GenBank/DDBJ databases">
        <title>Aeromicrobium sp. nov., isolated from a maize field.</title>
        <authorList>
            <person name="Lin S.-Y."/>
            <person name="Tsai C.-F."/>
            <person name="Young C.-C."/>
        </authorList>
    </citation>
    <scope>NUCLEOTIDE SEQUENCE [LARGE SCALE GENOMIC DNA]</scope>
    <source>
        <strain evidence="2 3">CC-CFT486</strain>
    </source>
</reference>
<comment type="caution">
    <text evidence="2">The sequence shown here is derived from an EMBL/GenBank/DDBJ whole genome shotgun (WGS) entry which is preliminary data.</text>
</comment>
<dbReference type="InterPro" id="IPR050464">
    <property type="entry name" value="Zeta_carotene_desat/Oxidored"/>
</dbReference>
<dbReference type="PANTHER" id="PTHR42923:SF17">
    <property type="entry name" value="AMINE OXIDASE DOMAIN-CONTAINING PROTEIN"/>
    <property type="match status" value="1"/>
</dbReference>
<proteinExistence type="predicted"/>
<organism evidence="2 3">
    <name type="scientific">Aeromicrobium terrae</name>
    <dbReference type="NCBI Taxonomy" id="2498846"/>
    <lineage>
        <taxon>Bacteria</taxon>
        <taxon>Bacillati</taxon>
        <taxon>Actinomycetota</taxon>
        <taxon>Actinomycetes</taxon>
        <taxon>Propionibacteriales</taxon>
        <taxon>Nocardioidaceae</taxon>
        <taxon>Aeromicrobium</taxon>
    </lineage>
</organism>
<name>A0A5C8NQS7_9ACTN</name>
<dbReference type="Gene3D" id="3.50.50.60">
    <property type="entry name" value="FAD/NAD(P)-binding domain"/>
    <property type="match status" value="1"/>
</dbReference>
<dbReference type="Proteomes" id="UP000321571">
    <property type="component" value="Unassembled WGS sequence"/>
</dbReference>
<protein>
    <submittedName>
        <fullName evidence="2">FAD-dependent oxidoreductase</fullName>
    </submittedName>
</protein>
<gene>
    <name evidence="2" type="ORF">FHP06_00455</name>
</gene>
<dbReference type="AlphaFoldDB" id="A0A5C8NQS7"/>
<evidence type="ECO:0000313" key="2">
    <source>
        <dbReference type="EMBL" id="TXL62753.1"/>
    </source>
</evidence>
<dbReference type="InterPro" id="IPR036188">
    <property type="entry name" value="FAD/NAD-bd_sf"/>
</dbReference>
<sequence length="420" mass="46400">MSEPGERTVAVVGSGVSGLTAAYLLSRHHRVTLFEADDRFGGHAHTHQVGEHAVDSGFIVHNDRTYPLLRRLFAELDVDVQPTEMSMSIHCDGCGLEYAGGRGAKGIFAQRRRLGDPRFLRLLTSVKRYQRLALALLESEESDDEPLTYGDFLRFHEFSDHFVAHYAVPVVSCVWSSGQETALAYPARYLFEFLKHHGFLSLSGSPQWFTVSGGSQAYVRKVTDAIGDVRSSTPIRAVSRKPDGVHLLDAHGTVHEADAVVIATHADEALALLTDATDDERRVLGAFGYSNNETVLHRDPSLLPTAVQARSAWNYRMDTCESRLDTIAVTYWMNKLQDFQSDDPFVVTLNSTDRIDPDAVVATMQYTHPIYTRESLAAQRDLPSLSGDRTVFAGAYHGWGFHEDGCRSGVDAAAALGVTW</sequence>
<dbReference type="RefSeq" id="WP_147682743.1">
    <property type="nucleotide sequence ID" value="NZ_VDUX01000001.1"/>
</dbReference>
<dbReference type="EMBL" id="VDUX01000001">
    <property type="protein sequence ID" value="TXL62753.1"/>
    <property type="molecule type" value="Genomic_DNA"/>
</dbReference>
<accession>A0A5C8NQS7</accession>
<dbReference type="OrthoDB" id="20837at2"/>
<evidence type="ECO:0000259" key="1">
    <source>
        <dbReference type="Pfam" id="PF01593"/>
    </source>
</evidence>
<dbReference type="SUPFAM" id="SSF51905">
    <property type="entry name" value="FAD/NAD(P)-binding domain"/>
    <property type="match status" value="1"/>
</dbReference>
<dbReference type="Pfam" id="PF01593">
    <property type="entry name" value="Amino_oxidase"/>
    <property type="match status" value="1"/>
</dbReference>
<dbReference type="InterPro" id="IPR002937">
    <property type="entry name" value="Amino_oxidase"/>
</dbReference>
<keyword evidence="3" id="KW-1185">Reference proteome</keyword>
<dbReference type="GO" id="GO:0016491">
    <property type="term" value="F:oxidoreductase activity"/>
    <property type="evidence" value="ECO:0007669"/>
    <property type="project" value="InterPro"/>
</dbReference>
<dbReference type="Gene3D" id="1.10.3110.10">
    <property type="entry name" value="protoporphyrinogen ix oxidase, domain 3"/>
    <property type="match status" value="1"/>
</dbReference>
<dbReference type="Gene3D" id="3.90.660.20">
    <property type="entry name" value="Protoporphyrinogen oxidase, mitochondrial, domain 2"/>
    <property type="match status" value="1"/>
</dbReference>
<evidence type="ECO:0000313" key="3">
    <source>
        <dbReference type="Proteomes" id="UP000321571"/>
    </source>
</evidence>
<feature type="domain" description="Amine oxidase" evidence="1">
    <location>
        <begin position="16"/>
        <end position="270"/>
    </location>
</feature>
<dbReference type="PANTHER" id="PTHR42923">
    <property type="entry name" value="PROTOPORPHYRINOGEN OXIDASE"/>
    <property type="match status" value="1"/>
</dbReference>